<feature type="non-terminal residue" evidence="9">
    <location>
        <position position="404"/>
    </location>
</feature>
<evidence type="ECO:0000313" key="9">
    <source>
        <dbReference type="EMBL" id="KAF2008729.1"/>
    </source>
</evidence>
<feature type="transmembrane region" description="Helical" evidence="7">
    <location>
        <begin position="141"/>
        <end position="159"/>
    </location>
</feature>
<protein>
    <submittedName>
        <fullName evidence="9">MFS transporter, MCP family, solute carrier family 16, member 10</fullName>
    </submittedName>
</protein>
<comment type="similarity">
    <text evidence="2">Belongs to the major facilitator superfamily. Monocarboxylate porter (TC 2.A.1.13) family.</text>
</comment>
<reference evidence="9" key="1">
    <citation type="journal article" date="2020" name="Stud. Mycol.">
        <title>101 Dothideomycetes genomes: a test case for predicting lifestyles and emergence of pathogens.</title>
        <authorList>
            <person name="Haridas S."/>
            <person name="Albert R."/>
            <person name="Binder M."/>
            <person name="Bloem J."/>
            <person name="Labutti K."/>
            <person name="Salamov A."/>
            <person name="Andreopoulos B."/>
            <person name="Baker S."/>
            <person name="Barry K."/>
            <person name="Bills G."/>
            <person name="Bluhm B."/>
            <person name="Cannon C."/>
            <person name="Castanera R."/>
            <person name="Culley D."/>
            <person name="Daum C."/>
            <person name="Ezra D."/>
            <person name="Gonzalez J."/>
            <person name="Henrissat B."/>
            <person name="Kuo A."/>
            <person name="Liang C."/>
            <person name="Lipzen A."/>
            <person name="Lutzoni F."/>
            <person name="Magnuson J."/>
            <person name="Mondo S."/>
            <person name="Nolan M."/>
            <person name="Ohm R."/>
            <person name="Pangilinan J."/>
            <person name="Park H.-J."/>
            <person name="Ramirez L."/>
            <person name="Alfaro M."/>
            <person name="Sun H."/>
            <person name="Tritt A."/>
            <person name="Yoshinaga Y."/>
            <person name="Zwiers L.-H."/>
            <person name="Turgeon B."/>
            <person name="Goodwin S."/>
            <person name="Spatafora J."/>
            <person name="Crous P."/>
            <person name="Grigoriev I."/>
        </authorList>
    </citation>
    <scope>NUCLEOTIDE SEQUENCE</scope>
    <source>
        <strain evidence="9">CBS 175.79</strain>
    </source>
</reference>
<keyword evidence="3" id="KW-0813">Transport</keyword>
<dbReference type="Pfam" id="PF07690">
    <property type="entry name" value="MFS_1"/>
    <property type="match status" value="1"/>
</dbReference>
<evidence type="ECO:0000256" key="1">
    <source>
        <dbReference type="ARBA" id="ARBA00004141"/>
    </source>
</evidence>
<gene>
    <name evidence="9" type="ORF">BU24DRAFT_316991</name>
</gene>
<dbReference type="PANTHER" id="PTHR11360:SF224">
    <property type="entry name" value="MAJOR FACILITATOR SUPERFAMILY (MFS) PROFILE DOMAIN-CONTAINING PROTEIN-RELATED"/>
    <property type="match status" value="1"/>
</dbReference>
<dbReference type="PANTHER" id="PTHR11360">
    <property type="entry name" value="MONOCARBOXYLATE TRANSPORTER"/>
    <property type="match status" value="1"/>
</dbReference>
<dbReference type="InterPro" id="IPR011701">
    <property type="entry name" value="MFS"/>
</dbReference>
<keyword evidence="10" id="KW-1185">Reference proteome</keyword>
<sequence>DEKTIPDGGKFAWLCLTGTAACFFTSWGWINCVGVFQEYYKRVQYPDLSHSTIGWISATEMFCMLFSSPVAGTIFDNHGPRQLLYVGTFLHVFGLMMASISTQFYQTILSQGICSALGAGLLFNAAISCVATWWDKKRGMAMGITAAGSSLGGVLFPIIVSKTAPKIGFPWAMRTCTFIILALLSYAIFSVKSRVKPTKRPFKATAFLKPLRELPYALFGIAYFFLTLGILLPLSYLVQDAHARGMGVEISQYLVSLLNAGSFFGRIIPGLVGDRIGRFNTMIVLVFLATIFILGFWIPAKSNAALIAFAPCIGAATGASISLPPAMIGQISDIKEIGVRSGTMWAIGSFGALIGPPLAGALIGAVDGDFWALKVFGGGMCLASALFFVASRVALVGTAVMKKV</sequence>
<evidence type="ECO:0000256" key="5">
    <source>
        <dbReference type="ARBA" id="ARBA00022989"/>
    </source>
</evidence>
<evidence type="ECO:0000259" key="8">
    <source>
        <dbReference type="PROSITE" id="PS50850"/>
    </source>
</evidence>
<dbReference type="SUPFAM" id="SSF103473">
    <property type="entry name" value="MFS general substrate transporter"/>
    <property type="match status" value="1"/>
</dbReference>
<dbReference type="RefSeq" id="XP_033377068.1">
    <property type="nucleotide sequence ID" value="XM_033522887.1"/>
</dbReference>
<name>A0A6A5X719_9PLEO</name>
<dbReference type="OrthoDB" id="5667at2759"/>
<dbReference type="GO" id="GO:0016020">
    <property type="term" value="C:membrane"/>
    <property type="evidence" value="ECO:0007669"/>
    <property type="project" value="UniProtKB-SubCell"/>
</dbReference>
<dbReference type="Gene3D" id="1.20.1250.20">
    <property type="entry name" value="MFS general substrate transporter like domains"/>
    <property type="match status" value="2"/>
</dbReference>
<feature type="transmembrane region" description="Helical" evidence="7">
    <location>
        <begin position="344"/>
        <end position="365"/>
    </location>
</feature>
<dbReference type="InterPro" id="IPR050327">
    <property type="entry name" value="Proton-linked_MCT"/>
</dbReference>
<feature type="transmembrane region" description="Helical" evidence="7">
    <location>
        <begin position="171"/>
        <end position="193"/>
    </location>
</feature>
<feature type="transmembrane region" description="Helical" evidence="7">
    <location>
        <begin position="279"/>
        <end position="298"/>
    </location>
</feature>
<evidence type="ECO:0000256" key="3">
    <source>
        <dbReference type="ARBA" id="ARBA00022448"/>
    </source>
</evidence>
<dbReference type="GO" id="GO:0022857">
    <property type="term" value="F:transmembrane transporter activity"/>
    <property type="evidence" value="ECO:0007669"/>
    <property type="project" value="InterPro"/>
</dbReference>
<feature type="non-terminal residue" evidence="9">
    <location>
        <position position="1"/>
    </location>
</feature>
<proteinExistence type="inferred from homology"/>
<keyword evidence="5 7" id="KW-1133">Transmembrane helix</keyword>
<dbReference type="GeneID" id="54280284"/>
<keyword evidence="4 7" id="KW-0812">Transmembrane</keyword>
<dbReference type="AlphaFoldDB" id="A0A6A5X719"/>
<feature type="transmembrane region" description="Helical" evidence="7">
    <location>
        <begin position="304"/>
        <end position="323"/>
    </location>
</feature>
<feature type="transmembrane region" description="Helical" evidence="7">
    <location>
        <begin position="50"/>
        <end position="71"/>
    </location>
</feature>
<comment type="subcellular location">
    <subcellularLocation>
        <location evidence="1">Membrane</location>
        <topology evidence="1">Multi-pass membrane protein</topology>
    </subcellularLocation>
</comment>
<keyword evidence="6 7" id="KW-0472">Membrane</keyword>
<evidence type="ECO:0000313" key="10">
    <source>
        <dbReference type="Proteomes" id="UP000799778"/>
    </source>
</evidence>
<dbReference type="PROSITE" id="PS50850">
    <property type="entry name" value="MFS"/>
    <property type="match status" value="1"/>
</dbReference>
<dbReference type="InterPro" id="IPR036259">
    <property type="entry name" value="MFS_trans_sf"/>
</dbReference>
<dbReference type="InterPro" id="IPR020846">
    <property type="entry name" value="MFS_dom"/>
</dbReference>
<accession>A0A6A5X719</accession>
<feature type="domain" description="Major facilitator superfamily (MFS) profile" evidence="8">
    <location>
        <begin position="1"/>
        <end position="404"/>
    </location>
</feature>
<evidence type="ECO:0000256" key="4">
    <source>
        <dbReference type="ARBA" id="ARBA00022692"/>
    </source>
</evidence>
<evidence type="ECO:0000256" key="7">
    <source>
        <dbReference type="SAM" id="Phobius"/>
    </source>
</evidence>
<feature type="transmembrane region" description="Helical" evidence="7">
    <location>
        <begin position="250"/>
        <end position="272"/>
    </location>
</feature>
<evidence type="ECO:0000256" key="6">
    <source>
        <dbReference type="ARBA" id="ARBA00023136"/>
    </source>
</evidence>
<organism evidence="9 10">
    <name type="scientific">Aaosphaeria arxii CBS 175.79</name>
    <dbReference type="NCBI Taxonomy" id="1450172"/>
    <lineage>
        <taxon>Eukaryota</taxon>
        <taxon>Fungi</taxon>
        <taxon>Dikarya</taxon>
        <taxon>Ascomycota</taxon>
        <taxon>Pezizomycotina</taxon>
        <taxon>Dothideomycetes</taxon>
        <taxon>Pleosporomycetidae</taxon>
        <taxon>Pleosporales</taxon>
        <taxon>Pleosporales incertae sedis</taxon>
        <taxon>Aaosphaeria</taxon>
    </lineage>
</organism>
<feature type="transmembrane region" description="Helical" evidence="7">
    <location>
        <begin position="214"/>
        <end position="238"/>
    </location>
</feature>
<feature type="transmembrane region" description="Helical" evidence="7">
    <location>
        <begin position="12"/>
        <end position="30"/>
    </location>
</feature>
<feature type="transmembrane region" description="Helical" evidence="7">
    <location>
        <begin position="83"/>
        <end position="102"/>
    </location>
</feature>
<feature type="transmembrane region" description="Helical" evidence="7">
    <location>
        <begin position="108"/>
        <end position="134"/>
    </location>
</feature>
<feature type="transmembrane region" description="Helical" evidence="7">
    <location>
        <begin position="371"/>
        <end position="395"/>
    </location>
</feature>
<evidence type="ECO:0000256" key="2">
    <source>
        <dbReference type="ARBA" id="ARBA00006727"/>
    </source>
</evidence>
<dbReference type="EMBL" id="ML978081">
    <property type="protein sequence ID" value="KAF2008729.1"/>
    <property type="molecule type" value="Genomic_DNA"/>
</dbReference>
<dbReference type="Proteomes" id="UP000799778">
    <property type="component" value="Unassembled WGS sequence"/>
</dbReference>